<comment type="subcellular location">
    <subcellularLocation>
        <location evidence="1">Cell membrane</location>
        <topology evidence="1">Single-pass type I membrane protein</topology>
    </subcellularLocation>
</comment>
<dbReference type="GO" id="GO:0042813">
    <property type="term" value="F:Wnt receptor activity"/>
    <property type="evidence" value="ECO:0007669"/>
    <property type="project" value="TreeGrafter"/>
</dbReference>
<keyword evidence="7" id="KW-0472">Membrane</keyword>
<keyword evidence="13" id="KW-1185">Reference proteome</keyword>
<evidence type="ECO:0000313" key="12">
    <source>
        <dbReference type="EMBL" id="KAJ8713388.1"/>
    </source>
</evidence>
<evidence type="ECO:0000256" key="7">
    <source>
        <dbReference type="ARBA" id="ARBA00023136"/>
    </source>
</evidence>
<feature type="chain" id="PRO_5041999800" evidence="11">
    <location>
        <begin position="21"/>
        <end position="333"/>
    </location>
</feature>
<keyword evidence="2" id="KW-1003">Cell membrane</keyword>
<evidence type="ECO:0000256" key="2">
    <source>
        <dbReference type="ARBA" id="ARBA00022475"/>
    </source>
</evidence>
<evidence type="ECO:0000256" key="4">
    <source>
        <dbReference type="ARBA" id="ARBA00022729"/>
    </source>
</evidence>
<evidence type="ECO:0000256" key="3">
    <source>
        <dbReference type="ARBA" id="ARBA00022536"/>
    </source>
</evidence>
<evidence type="ECO:0000256" key="6">
    <source>
        <dbReference type="ARBA" id="ARBA00022782"/>
    </source>
</evidence>
<evidence type="ECO:0000256" key="10">
    <source>
        <dbReference type="PROSITE-ProRule" id="PRU00461"/>
    </source>
</evidence>
<dbReference type="Pfam" id="PF00058">
    <property type="entry name" value="Ldl_recept_b"/>
    <property type="match status" value="1"/>
</dbReference>
<dbReference type="PROSITE" id="PS51120">
    <property type="entry name" value="LDLRB"/>
    <property type="match status" value="1"/>
</dbReference>
<dbReference type="GO" id="GO:0017147">
    <property type="term" value="F:Wnt-protein binding"/>
    <property type="evidence" value="ECO:0007669"/>
    <property type="project" value="TreeGrafter"/>
</dbReference>
<dbReference type="GO" id="GO:0060070">
    <property type="term" value="P:canonical Wnt signaling pathway"/>
    <property type="evidence" value="ECO:0007669"/>
    <property type="project" value="TreeGrafter"/>
</dbReference>
<sequence>MTRTHHVLALVTLLVGLAHSCEWDIALAGDNMLALLYKNGTGACFEGIGIESDFEHLTYDIVHNRMILVDGKKTQDTLIITYNFATRKKLPLVKRNLNDRFLSSVLSLAYDPVTEILFWSDAYAIYWFSLKPGFTNNVYGNRLFSFSKYRPTSVAVDSCKGYIYWIKSESGGPSKIEKARFDGSDREIVIEENLHDGRNLVIDQQTQKMYWTEDTTKIKPTQFIQDKQYSFQSADLNGENRTTFYTTRNFHPRTLITSKDFIYWVYNFDLDYSLWQLPKNPTEDTRPQGISVRGTIPFHYSIAAKYKIEDQIQDIQDCEPLRSLLPKNQGTDE</sequence>
<evidence type="ECO:0000256" key="1">
    <source>
        <dbReference type="ARBA" id="ARBA00004251"/>
    </source>
</evidence>
<evidence type="ECO:0000256" key="11">
    <source>
        <dbReference type="SAM" id="SignalP"/>
    </source>
</evidence>
<keyword evidence="8" id="KW-1015">Disulfide bond</keyword>
<feature type="signal peptide" evidence="11">
    <location>
        <begin position="1"/>
        <end position="20"/>
    </location>
</feature>
<keyword evidence="6" id="KW-0221">Differentiation</keyword>
<gene>
    <name evidence="12" type="ORF">PYW07_013758</name>
</gene>
<evidence type="ECO:0000256" key="9">
    <source>
        <dbReference type="ARBA" id="ARBA00023180"/>
    </source>
</evidence>
<evidence type="ECO:0000313" key="13">
    <source>
        <dbReference type="Proteomes" id="UP001231518"/>
    </source>
</evidence>
<dbReference type="PANTHER" id="PTHR46513">
    <property type="entry name" value="VITELLOGENIN RECEPTOR-LIKE PROTEIN-RELATED-RELATED"/>
    <property type="match status" value="1"/>
</dbReference>
<dbReference type="EMBL" id="JARGEI010000020">
    <property type="protein sequence ID" value="KAJ8713388.1"/>
    <property type="molecule type" value="Genomic_DNA"/>
</dbReference>
<evidence type="ECO:0000256" key="5">
    <source>
        <dbReference type="ARBA" id="ARBA00022737"/>
    </source>
</evidence>
<dbReference type="InterPro" id="IPR000033">
    <property type="entry name" value="LDLR_classB_rpt"/>
</dbReference>
<dbReference type="GO" id="GO:0030154">
    <property type="term" value="P:cell differentiation"/>
    <property type="evidence" value="ECO:0007669"/>
    <property type="project" value="UniProtKB-KW"/>
</dbReference>
<dbReference type="SUPFAM" id="SSF63825">
    <property type="entry name" value="YWTD domain"/>
    <property type="match status" value="1"/>
</dbReference>
<dbReference type="Proteomes" id="UP001231518">
    <property type="component" value="Chromosome 4"/>
</dbReference>
<dbReference type="PANTHER" id="PTHR46513:SF42">
    <property type="entry name" value="PROTEIN CUEBALL"/>
    <property type="match status" value="1"/>
</dbReference>
<evidence type="ECO:0000256" key="8">
    <source>
        <dbReference type="ARBA" id="ARBA00023157"/>
    </source>
</evidence>
<keyword evidence="3" id="KW-0245">EGF-like domain</keyword>
<keyword evidence="9" id="KW-0325">Glycoprotein</keyword>
<protein>
    <submittedName>
        <fullName evidence="12">Uncharacterized protein</fullName>
    </submittedName>
</protein>
<keyword evidence="5" id="KW-0677">Repeat</keyword>
<name>A0AAD8DP71_MYTSE</name>
<dbReference type="SMART" id="SM00135">
    <property type="entry name" value="LY"/>
    <property type="match status" value="3"/>
</dbReference>
<accession>A0AAD8DP71</accession>
<organism evidence="12 13">
    <name type="scientific">Mythimna separata</name>
    <name type="common">Oriental armyworm</name>
    <name type="synonym">Pseudaletia separata</name>
    <dbReference type="NCBI Taxonomy" id="271217"/>
    <lineage>
        <taxon>Eukaryota</taxon>
        <taxon>Metazoa</taxon>
        <taxon>Ecdysozoa</taxon>
        <taxon>Arthropoda</taxon>
        <taxon>Hexapoda</taxon>
        <taxon>Insecta</taxon>
        <taxon>Pterygota</taxon>
        <taxon>Neoptera</taxon>
        <taxon>Endopterygota</taxon>
        <taxon>Lepidoptera</taxon>
        <taxon>Glossata</taxon>
        <taxon>Ditrysia</taxon>
        <taxon>Noctuoidea</taxon>
        <taxon>Noctuidae</taxon>
        <taxon>Noctuinae</taxon>
        <taxon>Hadenini</taxon>
        <taxon>Mythimna</taxon>
    </lineage>
</organism>
<reference evidence="12" key="1">
    <citation type="submission" date="2023-03" db="EMBL/GenBank/DDBJ databases">
        <title>Chromosome-level genomes of two armyworms, Mythimna separata and Mythimna loreyi, provide insights into the biosynthesis and reception of sex pheromones.</title>
        <authorList>
            <person name="Zhao H."/>
        </authorList>
    </citation>
    <scope>NUCLEOTIDE SEQUENCE</scope>
    <source>
        <strain evidence="12">BeijingLab</strain>
        <tissue evidence="12">Pupa</tissue>
    </source>
</reference>
<dbReference type="InterPro" id="IPR050778">
    <property type="entry name" value="Cueball_EGF_LRP_Nidogen"/>
</dbReference>
<proteinExistence type="predicted"/>
<feature type="repeat" description="LDL-receptor class B" evidence="10">
    <location>
        <begin position="161"/>
        <end position="206"/>
    </location>
</feature>
<dbReference type="Gene3D" id="2.120.10.30">
    <property type="entry name" value="TolB, C-terminal domain"/>
    <property type="match status" value="1"/>
</dbReference>
<comment type="caution">
    <text evidence="12">The sequence shown here is derived from an EMBL/GenBank/DDBJ whole genome shotgun (WGS) entry which is preliminary data.</text>
</comment>
<keyword evidence="4 11" id="KW-0732">Signal</keyword>
<dbReference type="GO" id="GO:0005886">
    <property type="term" value="C:plasma membrane"/>
    <property type="evidence" value="ECO:0007669"/>
    <property type="project" value="UniProtKB-SubCell"/>
</dbReference>
<dbReference type="AlphaFoldDB" id="A0AAD8DP71"/>
<dbReference type="InterPro" id="IPR011042">
    <property type="entry name" value="6-blade_b-propeller_TolB-like"/>
</dbReference>